<reference evidence="3" key="1">
    <citation type="submission" date="2019-11" db="EMBL/GenBank/DDBJ databases">
        <title>Complete genome sequence of Corynebacterium kalinowskii 1959, a novel Corynebacterium species isolated from soil of a small paddock in Vilsendorf, Germany.</title>
        <authorList>
            <person name="Schaffert L."/>
            <person name="Ruwe M."/>
            <person name="Milse J."/>
            <person name="Hanuschka K."/>
            <person name="Ortseifen V."/>
            <person name="Droste J."/>
            <person name="Brandt D."/>
            <person name="Schlueter L."/>
            <person name="Kutter Y."/>
            <person name="Vinke S."/>
            <person name="Viehoefer P."/>
            <person name="Jacob L."/>
            <person name="Luebke N.-C."/>
            <person name="Schulte-Berndt E."/>
            <person name="Hain C."/>
            <person name="Linder M."/>
            <person name="Schmidt P."/>
            <person name="Wollenschlaeger L."/>
            <person name="Luttermann T."/>
            <person name="Thieme E."/>
            <person name="Hassa J."/>
            <person name="Haak M."/>
            <person name="Wittchen M."/>
            <person name="Mentz A."/>
            <person name="Persicke M."/>
            <person name="Busche T."/>
            <person name="Ruckert C."/>
        </authorList>
    </citation>
    <scope>NUCLEOTIDE SEQUENCE [LARGE SCALE GENOMIC DNA]</scope>
    <source>
        <strain evidence="3">1959</strain>
    </source>
</reference>
<feature type="transmembrane region" description="Helical" evidence="1">
    <location>
        <begin position="189"/>
        <end position="212"/>
    </location>
</feature>
<evidence type="ECO:0000313" key="2">
    <source>
        <dbReference type="EMBL" id="QGU02876.1"/>
    </source>
</evidence>
<keyword evidence="3" id="KW-1185">Reference proteome</keyword>
<keyword evidence="1" id="KW-1133">Transmembrane helix</keyword>
<feature type="transmembrane region" description="Helical" evidence="1">
    <location>
        <begin position="156"/>
        <end position="177"/>
    </location>
</feature>
<feature type="transmembrane region" description="Helical" evidence="1">
    <location>
        <begin position="90"/>
        <end position="113"/>
    </location>
</feature>
<name>A0A6B8VW18_9CORY</name>
<dbReference type="KEGG" id="ckw:CKALI_10105"/>
<feature type="transmembrane region" description="Helical" evidence="1">
    <location>
        <begin position="28"/>
        <end position="50"/>
    </location>
</feature>
<feature type="transmembrane region" description="Helical" evidence="1">
    <location>
        <begin position="62"/>
        <end position="84"/>
    </location>
</feature>
<sequence>MTRTLLAVGVAIQALALASIKIDTPLSWQAGWIALSLASLLGIGFVVVAAVTAKQRPAFRTFAFLGSAAGAVGWASWLLVALTSEQGDPVINITGLLCIVGYALTFGAVVVGFMPAKWARSKSHYTWAWVFALIIAAFQAATYLHYVFGSDEYSDGWFFATITLPFAIGVAQIALAVRAQTESIARPMSIASGIVLVIGSLMFSSMAAWLSIGLSVAATITELQQSGASTNVE</sequence>
<accession>A0A6B8VW18</accession>
<dbReference type="AlphaFoldDB" id="A0A6B8VW18"/>
<organism evidence="2 3">
    <name type="scientific">Corynebacterium kalinowskii</name>
    <dbReference type="NCBI Taxonomy" id="2675216"/>
    <lineage>
        <taxon>Bacteria</taxon>
        <taxon>Bacillati</taxon>
        <taxon>Actinomycetota</taxon>
        <taxon>Actinomycetes</taxon>
        <taxon>Mycobacteriales</taxon>
        <taxon>Corynebacteriaceae</taxon>
        <taxon>Corynebacterium</taxon>
    </lineage>
</organism>
<keyword evidence="1" id="KW-0812">Transmembrane</keyword>
<dbReference type="RefSeq" id="WP_156193217.1">
    <property type="nucleotide sequence ID" value="NZ_CP046452.1"/>
</dbReference>
<feature type="transmembrane region" description="Helical" evidence="1">
    <location>
        <begin position="125"/>
        <end position="144"/>
    </location>
</feature>
<protein>
    <submittedName>
        <fullName evidence="2">Uncharacterized protein</fullName>
    </submittedName>
</protein>
<keyword evidence="1" id="KW-0472">Membrane</keyword>
<dbReference type="Proteomes" id="UP000427071">
    <property type="component" value="Chromosome"/>
</dbReference>
<gene>
    <name evidence="2" type="ORF">CKALI_10105</name>
</gene>
<evidence type="ECO:0000256" key="1">
    <source>
        <dbReference type="SAM" id="Phobius"/>
    </source>
</evidence>
<proteinExistence type="predicted"/>
<evidence type="ECO:0000313" key="3">
    <source>
        <dbReference type="Proteomes" id="UP000427071"/>
    </source>
</evidence>
<dbReference type="EMBL" id="CP046452">
    <property type="protein sequence ID" value="QGU02876.1"/>
    <property type="molecule type" value="Genomic_DNA"/>
</dbReference>